<dbReference type="Gene3D" id="3.40.140.10">
    <property type="entry name" value="Cytidine Deaminase, domain 2"/>
    <property type="match status" value="1"/>
</dbReference>
<dbReference type="RefSeq" id="WP_256186373.1">
    <property type="nucleotide sequence ID" value="NZ_JANGEW010000337.1"/>
</dbReference>
<dbReference type="Pfam" id="PF02634">
    <property type="entry name" value="FdhD-NarQ"/>
    <property type="match status" value="1"/>
</dbReference>
<dbReference type="InterPro" id="IPR003786">
    <property type="entry name" value="FdhD"/>
</dbReference>
<dbReference type="Proteomes" id="UP001206692">
    <property type="component" value="Unassembled WGS sequence"/>
</dbReference>
<sequence length="69" mass="7681">RHYVLDRVRVFVELGHIDVIQAVFVFRGRVPQSFIEKVHGLGVRFLASRALATSLGVALAEKYGITVVC</sequence>
<feature type="non-terminal residue" evidence="1">
    <location>
        <position position="69"/>
    </location>
</feature>
<accession>A0ABT1SVC4</accession>
<evidence type="ECO:0000313" key="2">
    <source>
        <dbReference type="Proteomes" id="UP001206692"/>
    </source>
</evidence>
<proteinExistence type="predicted"/>
<name>A0ABT1SVC4_9FIRM</name>
<dbReference type="InterPro" id="IPR016193">
    <property type="entry name" value="Cytidine_deaminase-like"/>
</dbReference>
<evidence type="ECO:0000313" key="1">
    <source>
        <dbReference type="EMBL" id="MCQ5343830.1"/>
    </source>
</evidence>
<keyword evidence="2" id="KW-1185">Reference proteome</keyword>
<gene>
    <name evidence="1" type="ORF">NE675_12510</name>
</gene>
<feature type="non-terminal residue" evidence="1">
    <location>
        <position position="1"/>
    </location>
</feature>
<comment type="caution">
    <text evidence="1">The sequence shown here is derived from an EMBL/GenBank/DDBJ whole genome shotgun (WGS) entry which is preliminary data.</text>
</comment>
<dbReference type="SUPFAM" id="SSF53927">
    <property type="entry name" value="Cytidine deaminase-like"/>
    <property type="match status" value="1"/>
</dbReference>
<organism evidence="1 2">
    <name type="scientific">Megasphaera massiliensis</name>
    <dbReference type="NCBI Taxonomy" id="1232428"/>
    <lineage>
        <taxon>Bacteria</taxon>
        <taxon>Bacillati</taxon>
        <taxon>Bacillota</taxon>
        <taxon>Negativicutes</taxon>
        <taxon>Veillonellales</taxon>
        <taxon>Veillonellaceae</taxon>
        <taxon>Megasphaera</taxon>
    </lineage>
</organism>
<protein>
    <submittedName>
        <fullName evidence="1">Formate dehydrogenase accessory sulfurtransferase FdhD</fullName>
    </submittedName>
</protein>
<reference evidence="1 2" key="1">
    <citation type="submission" date="2022-06" db="EMBL/GenBank/DDBJ databases">
        <title>Isolation of gut microbiota from human fecal samples.</title>
        <authorList>
            <person name="Pamer E.G."/>
            <person name="Barat B."/>
            <person name="Waligurski E."/>
            <person name="Medina S."/>
            <person name="Paddock L."/>
            <person name="Mostad J."/>
        </authorList>
    </citation>
    <scope>NUCLEOTIDE SEQUENCE [LARGE SCALE GENOMIC DNA]</scope>
    <source>
        <strain evidence="1 2">DFI.1.1</strain>
    </source>
</reference>
<dbReference type="EMBL" id="JANGEW010000337">
    <property type="protein sequence ID" value="MCQ5343830.1"/>
    <property type="molecule type" value="Genomic_DNA"/>
</dbReference>